<name>A0A0G3WCH2_9CLOT</name>
<dbReference type="InterPro" id="IPR027417">
    <property type="entry name" value="P-loop_NTPase"/>
</dbReference>
<keyword evidence="6" id="KW-1185">Reference proteome</keyword>
<dbReference type="PATRIC" id="fig|84022.6.peg.2992"/>
<keyword evidence="2" id="KW-0547">Nucleotide-binding</keyword>
<dbReference type="PANTHER" id="PTHR42788">
    <property type="entry name" value="TAURINE IMPORT ATP-BINDING PROTEIN-RELATED"/>
    <property type="match status" value="1"/>
</dbReference>
<dbReference type="GO" id="GO:0005524">
    <property type="term" value="F:ATP binding"/>
    <property type="evidence" value="ECO:0007669"/>
    <property type="project" value="UniProtKB-KW"/>
</dbReference>
<evidence type="ECO:0000256" key="2">
    <source>
        <dbReference type="ARBA" id="ARBA00022741"/>
    </source>
</evidence>
<evidence type="ECO:0000256" key="1">
    <source>
        <dbReference type="ARBA" id="ARBA00022448"/>
    </source>
</evidence>
<dbReference type="STRING" id="84022.CACET_c29420"/>
<dbReference type="SMART" id="SM00382">
    <property type="entry name" value="AAA"/>
    <property type="match status" value="1"/>
</dbReference>
<dbReference type="RefSeq" id="WP_144414783.1">
    <property type="nucleotide sequence ID" value="NZ_CP009687.1"/>
</dbReference>
<gene>
    <name evidence="5" type="ORF">CACET_c29420</name>
</gene>
<dbReference type="EMBL" id="CP009687">
    <property type="protein sequence ID" value="AKL96386.1"/>
    <property type="molecule type" value="Genomic_DNA"/>
</dbReference>
<keyword evidence="3" id="KW-0067">ATP-binding</keyword>
<dbReference type="CDD" id="cd03293">
    <property type="entry name" value="ABC_NrtD_SsuB_transporters"/>
    <property type="match status" value="1"/>
</dbReference>
<sequence length="236" mass="27380">MILQLKKIHKKYKDIQVFNNLSLEIKESEILCIIGPSGCGKSTILNLISGLIKPDEGELMNKSNKIAYVFQEDRLLPWRTVYKNIKLVDQYSSKEEVDELIADMGLKGFENKFPHELSGGMRQRCSIARAFNYQSELLLMDEPFKSLDYDLRKNMLNHLIKLWKKTKNAIVFVTHEIDEALLLGNRIIVLSDRPTNILKIFQIDCPQDERKLQDKKFIEIRSEIIDLLAKKKKKGA</sequence>
<dbReference type="Pfam" id="PF00005">
    <property type="entry name" value="ABC_tran"/>
    <property type="match status" value="1"/>
</dbReference>
<dbReference type="GO" id="GO:0016887">
    <property type="term" value="F:ATP hydrolysis activity"/>
    <property type="evidence" value="ECO:0007669"/>
    <property type="project" value="InterPro"/>
</dbReference>
<dbReference type="KEGG" id="cace:CACET_c29420"/>
<proteinExistence type="predicted"/>
<evidence type="ECO:0000313" key="5">
    <source>
        <dbReference type="EMBL" id="AKL96386.1"/>
    </source>
</evidence>
<dbReference type="OrthoDB" id="9801958at2"/>
<organism evidence="5 6">
    <name type="scientific">Clostridium aceticum</name>
    <dbReference type="NCBI Taxonomy" id="84022"/>
    <lineage>
        <taxon>Bacteria</taxon>
        <taxon>Bacillati</taxon>
        <taxon>Bacillota</taxon>
        <taxon>Clostridia</taxon>
        <taxon>Eubacteriales</taxon>
        <taxon>Clostridiaceae</taxon>
        <taxon>Clostridium</taxon>
    </lineage>
</organism>
<evidence type="ECO:0000256" key="3">
    <source>
        <dbReference type="ARBA" id="ARBA00022840"/>
    </source>
</evidence>
<dbReference type="Proteomes" id="UP000035704">
    <property type="component" value="Chromosome"/>
</dbReference>
<dbReference type="InterPro" id="IPR050166">
    <property type="entry name" value="ABC_transporter_ATP-bind"/>
</dbReference>
<keyword evidence="1" id="KW-0813">Transport</keyword>
<dbReference type="InterPro" id="IPR003439">
    <property type="entry name" value="ABC_transporter-like_ATP-bd"/>
</dbReference>
<dbReference type="PROSITE" id="PS50893">
    <property type="entry name" value="ABC_TRANSPORTER_2"/>
    <property type="match status" value="1"/>
</dbReference>
<dbReference type="AlphaFoldDB" id="A0A0G3WCH2"/>
<dbReference type="Gene3D" id="3.40.50.300">
    <property type="entry name" value="P-loop containing nucleotide triphosphate hydrolases"/>
    <property type="match status" value="1"/>
</dbReference>
<reference evidence="5 6" key="1">
    <citation type="submission" date="2014-10" db="EMBL/GenBank/DDBJ databases">
        <title>Genome sequence of Clostridium aceticum DSM 1496.</title>
        <authorList>
            <person name="Poehlein A."/>
            <person name="Schiel-Bengelsdorf B."/>
            <person name="Gottschalk G."/>
            <person name="Duerre P."/>
            <person name="Daniel R."/>
        </authorList>
    </citation>
    <scope>NUCLEOTIDE SEQUENCE [LARGE SCALE GENOMIC DNA]</scope>
    <source>
        <strain evidence="5 6">DSM 1496</strain>
    </source>
</reference>
<evidence type="ECO:0000259" key="4">
    <source>
        <dbReference type="PROSITE" id="PS50893"/>
    </source>
</evidence>
<feature type="domain" description="ABC transporter" evidence="4">
    <location>
        <begin position="3"/>
        <end position="217"/>
    </location>
</feature>
<protein>
    <submittedName>
        <fullName evidence="5">ABC-type nitrate/sulfonate/bicarbonate transport system, ATpase component</fullName>
    </submittedName>
</protein>
<dbReference type="SUPFAM" id="SSF52540">
    <property type="entry name" value="P-loop containing nucleoside triphosphate hydrolases"/>
    <property type="match status" value="1"/>
</dbReference>
<accession>A0A0G3WCH2</accession>
<evidence type="ECO:0000313" key="6">
    <source>
        <dbReference type="Proteomes" id="UP000035704"/>
    </source>
</evidence>
<dbReference type="PANTHER" id="PTHR42788:SF13">
    <property type="entry name" value="ALIPHATIC SULFONATES IMPORT ATP-BINDING PROTEIN SSUB"/>
    <property type="match status" value="1"/>
</dbReference>
<dbReference type="InterPro" id="IPR003593">
    <property type="entry name" value="AAA+_ATPase"/>
</dbReference>